<dbReference type="EMBL" id="FMVT01000012">
    <property type="protein sequence ID" value="SCY85834.1"/>
    <property type="molecule type" value="Genomic_DNA"/>
</dbReference>
<sequence>MPDLLRREDHGAIARLVLSDASRHNALSAGMIAALRRALNAIADDETIRVVILAAEGRAFCPGHDLRELQALAGEASAVRRLFEECSALMQQIVALPQPVIAEVQAVATAAGCQLVASCDLAVAAERARFGVNGINIGLFCTTPMVALTRAIPPRAAFEMLVTGEFIPAERAHELGLLNRVVPPEQLAEATMELARTIAAKLPTAVRLGKRAFRQLQDRTLEAAYGEAAGIMCANLMDADTAEGIKAFLEKRPPSWA</sequence>
<dbReference type="Gene3D" id="1.10.12.10">
    <property type="entry name" value="Lyase 2-enoyl-coa Hydratase, Chain A, domain 2"/>
    <property type="match status" value="1"/>
</dbReference>
<keyword evidence="3" id="KW-0809">Transit peptide</keyword>
<evidence type="ECO:0000256" key="4">
    <source>
        <dbReference type="ARBA" id="ARBA00023098"/>
    </source>
</evidence>
<dbReference type="OrthoDB" id="9795613at2"/>
<dbReference type="SUPFAM" id="SSF52096">
    <property type="entry name" value="ClpP/crotonase"/>
    <property type="match status" value="1"/>
</dbReference>
<dbReference type="CDD" id="cd06558">
    <property type="entry name" value="crotonase-like"/>
    <property type="match status" value="1"/>
</dbReference>
<organism evidence="7 8">
    <name type="scientific">Paracoccus tibetensis</name>
    <dbReference type="NCBI Taxonomy" id="336292"/>
    <lineage>
        <taxon>Bacteria</taxon>
        <taxon>Pseudomonadati</taxon>
        <taxon>Pseudomonadota</taxon>
        <taxon>Alphaproteobacteria</taxon>
        <taxon>Rhodobacterales</taxon>
        <taxon>Paracoccaceae</taxon>
        <taxon>Paracoccus</taxon>
    </lineage>
</organism>
<accession>A0A1G5JCC0</accession>
<dbReference type="NCBIfam" id="NF006008">
    <property type="entry name" value="PRK08139.1"/>
    <property type="match status" value="1"/>
</dbReference>
<dbReference type="InterPro" id="IPR014748">
    <property type="entry name" value="Enoyl-CoA_hydra_C"/>
</dbReference>
<dbReference type="Gene3D" id="3.90.226.10">
    <property type="entry name" value="2-enoyl-CoA Hydratase, Chain A, domain 1"/>
    <property type="match status" value="1"/>
</dbReference>
<dbReference type="PANTHER" id="PTHR43602">
    <property type="match status" value="1"/>
</dbReference>
<evidence type="ECO:0000256" key="2">
    <source>
        <dbReference type="ARBA" id="ARBA00022832"/>
    </source>
</evidence>
<keyword evidence="4" id="KW-0443">Lipid metabolism</keyword>
<keyword evidence="2" id="KW-0276">Fatty acid metabolism</keyword>
<comment type="function">
    <text evidence="5">May play a role in fatty acid biosynthesis and insulin sensitivity.</text>
</comment>
<dbReference type="AlphaFoldDB" id="A0A1G5JCC0"/>
<dbReference type="Proteomes" id="UP000199502">
    <property type="component" value="Unassembled WGS sequence"/>
</dbReference>
<evidence type="ECO:0000256" key="3">
    <source>
        <dbReference type="ARBA" id="ARBA00022946"/>
    </source>
</evidence>
<evidence type="ECO:0000256" key="6">
    <source>
        <dbReference type="ARBA" id="ARBA00040545"/>
    </source>
</evidence>
<evidence type="ECO:0000313" key="7">
    <source>
        <dbReference type="EMBL" id="SCY85834.1"/>
    </source>
</evidence>
<gene>
    <name evidence="7" type="ORF">SAMN05660710_03098</name>
</gene>
<proteinExistence type="inferred from homology"/>
<keyword evidence="8" id="KW-1185">Reference proteome</keyword>
<dbReference type="PANTHER" id="PTHR43602:SF1">
    <property type="entry name" value="ENOYL-COA HYDRATASE DOMAIN-CONTAINING PROTEIN 3, MITOCHONDRIAL"/>
    <property type="match status" value="1"/>
</dbReference>
<evidence type="ECO:0000256" key="1">
    <source>
        <dbReference type="ARBA" id="ARBA00005254"/>
    </source>
</evidence>
<dbReference type="InterPro" id="IPR052377">
    <property type="entry name" value="Mitochondrial_ECH-domain"/>
</dbReference>
<dbReference type="STRING" id="336292.SAMN05660710_03098"/>
<dbReference type="GO" id="GO:0016836">
    <property type="term" value="F:hydro-lyase activity"/>
    <property type="evidence" value="ECO:0007669"/>
    <property type="project" value="TreeGrafter"/>
</dbReference>
<reference evidence="7 8" key="1">
    <citation type="submission" date="2016-10" db="EMBL/GenBank/DDBJ databases">
        <authorList>
            <person name="de Groot N.N."/>
        </authorList>
    </citation>
    <scope>NUCLEOTIDE SEQUENCE [LARGE SCALE GENOMIC DNA]</scope>
    <source>
        <strain evidence="7 8">CGMCC 1.8925</strain>
    </source>
</reference>
<dbReference type="Pfam" id="PF00378">
    <property type="entry name" value="ECH_1"/>
    <property type="match status" value="1"/>
</dbReference>
<evidence type="ECO:0000256" key="5">
    <source>
        <dbReference type="ARBA" id="ARBA00037410"/>
    </source>
</evidence>
<evidence type="ECO:0000313" key="8">
    <source>
        <dbReference type="Proteomes" id="UP000199502"/>
    </source>
</evidence>
<comment type="similarity">
    <text evidence="1">Belongs to the enoyl-CoA hydratase/isomerase family.</text>
</comment>
<protein>
    <recommendedName>
        <fullName evidence="6">Enoyl-CoA hydratase domain-containing protein 3, mitochondrial</fullName>
    </recommendedName>
</protein>
<name>A0A1G5JCC0_9RHOB</name>
<dbReference type="InterPro" id="IPR029045">
    <property type="entry name" value="ClpP/crotonase-like_dom_sf"/>
</dbReference>
<dbReference type="GO" id="GO:0006631">
    <property type="term" value="P:fatty acid metabolic process"/>
    <property type="evidence" value="ECO:0007669"/>
    <property type="project" value="UniProtKB-KW"/>
</dbReference>
<dbReference type="InterPro" id="IPR001753">
    <property type="entry name" value="Enoyl-CoA_hydra/iso"/>
</dbReference>
<dbReference type="RefSeq" id="WP_090746650.1">
    <property type="nucleotide sequence ID" value="NZ_FMVT01000012.1"/>
</dbReference>